<keyword evidence="2" id="KW-1185">Reference proteome</keyword>
<dbReference type="Proteomes" id="UP000269396">
    <property type="component" value="Unassembled WGS sequence"/>
</dbReference>
<dbReference type="InterPro" id="IPR011333">
    <property type="entry name" value="SKP1/BTB/POZ_sf"/>
</dbReference>
<dbReference type="UniPathway" id="UPA00143"/>
<dbReference type="InterPro" id="IPR006652">
    <property type="entry name" value="Kelch_1"/>
</dbReference>
<evidence type="ECO:0000313" key="1">
    <source>
        <dbReference type="EMBL" id="VDP36196.1"/>
    </source>
</evidence>
<dbReference type="Pfam" id="PF01344">
    <property type="entry name" value="Kelch_1"/>
    <property type="match status" value="5"/>
</dbReference>
<dbReference type="STRING" id="31246.A0A183NXM8"/>
<dbReference type="SMART" id="SM00875">
    <property type="entry name" value="BACK"/>
    <property type="match status" value="1"/>
</dbReference>
<dbReference type="SUPFAM" id="SSF54695">
    <property type="entry name" value="POZ domain"/>
    <property type="match status" value="1"/>
</dbReference>
<dbReference type="FunFam" id="1.25.40.420:FF:000001">
    <property type="entry name" value="Kelch-like family member 12"/>
    <property type="match status" value="1"/>
</dbReference>
<dbReference type="PROSITE" id="PS50097">
    <property type="entry name" value="BTB"/>
    <property type="match status" value="1"/>
</dbReference>
<feature type="non-terminal residue" evidence="1">
    <location>
        <position position="1"/>
    </location>
</feature>
<dbReference type="SMART" id="SM00225">
    <property type="entry name" value="BTB"/>
    <property type="match status" value="1"/>
</dbReference>
<dbReference type="Gene3D" id="3.30.710.10">
    <property type="entry name" value="Potassium Channel Kv1.1, Chain A"/>
    <property type="match status" value="1"/>
</dbReference>
<dbReference type="EMBL" id="UZAL01027857">
    <property type="protein sequence ID" value="VDP36196.1"/>
    <property type="molecule type" value="Genomic_DNA"/>
</dbReference>
<dbReference type="InterPro" id="IPR000210">
    <property type="entry name" value="BTB/POZ_dom"/>
</dbReference>
<dbReference type="Gene3D" id="1.25.40.420">
    <property type="match status" value="1"/>
</dbReference>
<name>A0A183NXM8_9TREM</name>
<dbReference type="PANTHER" id="PTHR24412">
    <property type="entry name" value="KELCH PROTEIN"/>
    <property type="match status" value="1"/>
</dbReference>
<protein>
    <submittedName>
        <fullName evidence="1">Uncharacterized protein</fullName>
    </submittedName>
</protein>
<gene>
    <name evidence="1" type="ORF">SMTD_LOCUS6864</name>
</gene>
<dbReference type="Gene3D" id="2.120.10.80">
    <property type="entry name" value="Kelch-type beta propeller"/>
    <property type="match status" value="1"/>
</dbReference>
<dbReference type="AlphaFoldDB" id="A0A183NXM8"/>
<dbReference type="SMART" id="SM00612">
    <property type="entry name" value="Kelch"/>
    <property type="match status" value="6"/>
</dbReference>
<dbReference type="PRINTS" id="PR00501">
    <property type="entry name" value="KELCHREPEAT"/>
</dbReference>
<dbReference type="GO" id="GO:0016567">
    <property type="term" value="P:protein ubiquitination"/>
    <property type="evidence" value="ECO:0007669"/>
    <property type="project" value="UniProtKB-UniPathway"/>
</dbReference>
<dbReference type="PANTHER" id="PTHR24412:SF466">
    <property type="entry name" value="RING CANAL KELCH PROTEIN"/>
    <property type="match status" value="1"/>
</dbReference>
<dbReference type="Pfam" id="PF07707">
    <property type="entry name" value="BACK"/>
    <property type="match status" value="1"/>
</dbReference>
<reference evidence="1 2" key="1">
    <citation type="submission" date="2018-11" db="EMBL/GenBank/DDBJ databases">
        <authorList>
            <consortium name="Pathogen Informatics"/>
        </authorList>
    </citation>
    <scope>NUCLEOTIDE SEQUENCE [LARGE SCALE GENOMIC DNA]</scope>
    <source>
        <strain>Denwood</strain>
        <strain evidence="2">Zambia</strain>
    </source>
</reference>
<proteinExistence type="predicted"/>
<dbReference type="SUPFAM" id="SSF117281">
    <property type="entry name" value="Kelch motif"/>
    <property type="match status" value="2"/>
</dbReference>
<evidence type="ECO:0000313" key="2">
    <source>
        <dbReference type="Proteomes" id="UP000269396"/>
    </source>
</evidence>
<dbReference type="PIRSF" id="PIRSF037037">
    <property type="entry name" value="Kelch-like_protein_gigaxonin"/>
    <property type="match status" value="1"/>
</dbReference>
<dbReference type="FunFam" id="3.30.710.10:FF:000001">
    <property type="entry name" value="Kelch-like family member 20"/>
    <property type="match status" value="1"/>
</dbReference>
<dbReference type="Pfam" id="PF00651">
    <property type="entry name" value="BTB"/>
    <property type="match status" value="1"/>
</dbReference>
<accession>A0A183NXM8</accession>
<sequence>SYQPEADHDFYQNSCFASKSPHRSSDHVYRTFAKLNELRCHGLFCDVVLQAGSVKVPAHRNVLAASSQYFHAMFTGSMTEARSPCVEFRGIESSALIQLVNFIYTNEINVNEENVQTLLPAANLLQLTAVRDICCEFLQFQLHPSNCLGIQRFADLHNCQDLLDFTRRFTEQHFGELLKQDDEFVKLSSDQLIELISSDRLAVSEDQVFEAVLRWIAHNPSKRQKEAQNLCSHVRFALLPRDYLVRLSQSDNFLTVNPWCKDYLIEALSYHLLPWDQKLRMASERTKPRTPVGLPKILLVIGGQAPKAIRSVECFEFQGGSWTSLSSDFVQRDNSSSSTSQLVCNPSTSQSASNSCANSVIPNVNCNSDSICNLIVSDLPSRRCRTGVAVLGGLIYVVGGFNGALRVRSVEVYDLLRNTWHSGPNMECRRATLGVAVLNGLIYAVGGFDGTVGLNSAEVLDIWSGSWRPIPSMTYQRSSVGVGALDGKLYAVGGYDGTVRRCLSSVECYDPVSDSWSLVSEMTCRRSGPSVCELNNHLYAVGGHDGPTVQTSGEVFSPETGTWQRIADLNVKRRNAGIRQLKCKEFIENLSVNNMIFCNPEKIPKIFFSFQGLVAHDGFLYIIGGEDGENNLTSIEKYDPTTNTWSILPSHLTTGRSYAGVAIIERSFI</sequence>
<dbReference type="InterPro" id="IPR015915">
    <property type="entry name" value="Kelch-typ_b-propeller"/>
</dbReference>
<organism evidence="1 2">
    <name type="scientific">Schistosoma mattheei</name>
    <dbReference type="NCBI Taxonomy" id="31246"/>
    <lineage>
        <taxon>Eukaryota</taxon>
        <taxon>Metazoa</taxon>
        <taxon>Spiralia</taxon>
        <taxon>Lophotrochozoa</taxon>
        <taxon>Platyhelminthes</taxon>
        <taxon>Trematoda</taxon>
        <taxon>Digenea</taxon>
        <taxon>Strigeidida</taxon>
        <taxon>Schistosomatoidea</taxon>
        <taxon>Schistosomatidae</taxon>
        <taxon>Schistosoma</taxon>
    </lineage>
</organism>
<dbReference type="InterPro" id="IPR011705">
    <property type="entry name" value="BACK"/>
</dbReference>
<dbReference type="InterPro" id="IPR017096">
    <property type="entry name" value="BTB-kelch_protein"/>
</dbReference>